<evidence type="ECO:0000256" key="1">
    <source>
        <dbReference type="ARBA" id="ARBA00010996"/>
    </source>
</evidence>
<reference evidence="3 4" key="1">
    <citation type="submission" date="2018-09" db="EMBL/GenBank/DDBJ databases">
        <title>A high-quality reference genome of wild soybean provides a powerful tool to mine soybean genomes.</title>
        <authorList>
            <person name="Xie M."/>
            <person name="Chung C.Y.L."/>
            <person name="Li M.-W."/>
            <person name="Wong F.-L."/>
            <person name="Chan T.-F."/>
            <person name="Lam H.-M."/>
        </authorList>
    </citation>
    <scope>NUCLEOTIDE SEQUENCE [LARGE SCALE GENOMIC DNA]</scope>
    <source>
        <strain evidence="4">cv. W05</strain>
        <tissue evidence="3">Hypocotyl of etiolated seedlings</tissue>
    </source>
</reference>
<dbReference type="Gene3D" id="3.40.30.10">
    <property type="entry name" value="Glutaredoxin"/>
    <property type="match status" value="1"/>
</dbReference>
<dbReference type="EMBL" id="QZWG01000005">
    <property type="protein sequence ID" value="RZC12985.1"/>
    <property type="molecule type" value="Genomic_DNA"/>
</dbReference>
<accession>A0A445KQC4</accession>
<sequence length="264" mass="29182">MLFSSQHRSTAAAHGVPMLLCPAAVLGFAGLAAFFHYNDERRAVPKGICNLFTPKGHSYRFLIDSVKYGYDKGGHQGGGLRNVANGPIIGGPFTLINTEKQAITEHNFLGNWVLLYFGYTSSPDFGPEQVQIMAKAIDILESKQNLKILPVFVSTDPQRDTPSQLRAYLKGVLMIAEVGGANTVEFDSRIIGLTGPVAAIRQMAQEYCFYFKKVEEDGSDYLVDCSHNMYLLNPKMEVTRCFGVEYNAEELSEVIGKELNRNPS</sequence>
<keyword evidence="2" id="KW-0812">Transmembrane</keyword>
<dbReference type="GO" id="GO:0005739">
    <property type="term" value="C:mitochondrion"/>
    <property type="evidence" value="ECO:0007669"/>
    <property type="project" value="GOC"/>
</dbReference>
<keyword evidence="2" id="KW-1133">Transmembrane helix</keyword>
<protein>
    <submittedName>
        <fullName evidence="3">Protein SCO1-like 2, mitochondrial</fullName>
    </submittedName>
</protein>
<dbReference type="FunFam" id="3.40.30.10:FF:000013">
    <property type="entry name" value="Blast:Protein SCO1 homolog, mitochondrial"/>
    <property type="match status" value="1"/>
</dbReference>
<evidence type="ECO:0000313" key="3">
    <source>
        <dbReference type="EMBL" id="RZC12985.1"/>
    </source>
</evidence>
<dbReference type="SUPFAM" id="SSF52833">
    <property type="entry name" value="Thioredoxin-like"/>
    <property type="match status" value="1"/>
</dbReference>
<gene>
    <name evidence="3" type="ORF">D0Y65_012634</name>
</gene>
<dbReference type="AlphaFoldDB" id="A0A445KQC4"/>
<dbReference type="PANTHER" id="PTHR12151">
    <property type="entry name" value="ELECTRON TRANSPORT PROTIN SCO1/SENC FAMILY MEMBER"/>
    <property type="match status" value="1"/>
</dbReference>
<dbReference type="PANTHER" id="PTHR12151:SF1">
    <property type="entry name" value="PROTEIN SCO1 HOMOLOG 2, MITOCHONDRIAL"/>
    <property type="match status" value="1"/>
</dbReference>
<dbReference type="InterPro" id="IPR036249">
    <property type="entry name" value="Thioredoxin-like_sf"/>
</dbReference>
<proteinExistence type="inferred from homology"/>
<organism evidence="3 4">
    <name type="scientific">Glycine soja</name>
    <name type="common">Wild soybean</name>
    <dbReference type="NCBI Taxonomy" id="3848"/>
    <lineage>
        <taxon>Eukaryota</taxon>
        <taxon>Viridiplantae</taxon>
        <taxon>Streptophyta</taxon>
        <taxon>Embryophyta</taxon>
        <taxon>Tracheophyta</taxon>
        <taxon>Spermatophyta</taxon>
        <taxon>Magnoliopsida</taxon>
        <taxon>eudicotyledons</taxon>
        <taxon>Gunneridae</taxon>
        <taxon>Pentapetalae</taxon>
        <taxon>rosids</taxon>
        <taxon>fabids</taxon>
        <taxon>Fabales</taxon>
        <taxon>Fabaceae</taxon>
        <taxon>Papilionoideae</taxon>
        <taxon>50 kb inversion clade</taxon>
        <taxon>NPAAA clade</taxon>
        <taxon>indigoferoid/millettioid clade</taxon>
        <taxon>Phaseoleae</taxon>
        <taxon>Glycine</taxon>
        <taxon>Glycine subgen. Soja</taxon>
    </lineage>
</organism>
<dbReference type="GO" id="GO:0033617">
    <property type="term" value="P:mitochondrial respiratory chain complex IV assembly"/>
    <property type="evidence" value="ECO:0007669"/>
    <property type="project" value="TreeGrafter"/>
</dbReference>
<keyword evidence="2" id="KW-0472">Membrane</keyword>
<dbReference type="CDD" id="cd02968">
    <property type="entry name" value="SCO"/>
    <property type="match status" value="1"/>
</dbReference>
<keyword evidence="4" id="KW-1185">Reference proteome</keyword>
<evidence type="ECO:0000256" key="2">
    <source>
        <dbReference type="SAM" id="Phobius"/>
    </source>
</evidence>
<name>A0A445KQC4_GLYSO</name>
<feature type="transmembrane region" description="Helical" evidence="2">
    <location>
        <begin position="12"/>
        <end position="37"/>
    </location>
</feature>
<evidence type="ECO:0000313" key="4">
    <source>
        <dbReference type="Proteomes" id="UP000289340"/>
    </source>
</evidence>
<dbReference type="Proteomes" id="UP000289340">
    <property type="component" value="Chromosome 5"/>
</dbReference>
<comment type="similarity">
    <text evidence="1">Belongs to the SCO1/2 family.</text>
</comment>
<dbReference type="Pfam" id="PF02630">
    <property type="entry name" value="SCO1-SenC"/>
    <property type="match status" value="1"/>
</dbReference>
<dbReference type="InterPro" id="IPR003782">
    <property type="entry name" value="SCO1/SenC"/>
</dbReference>
<comment type="caution">
    <text evidence="3">The sequence shown here is derived from an EMBL/GenBank/DDBJ whole genome shotgun (WGS) entry which is preliminary data.</text>
</comment>